<dbReference type="GO" id="GO:0004519">
    <property type="term" value="F:endonuclease activity"/>
    <property type="evidence" value="ECO:0007669"/>
    <property type="project" value="UniProtKB-KW"/>
</dbReference>
<reference evidence="1 2" key="1">
    <citation type="journal article" date="2021" name="Elife">
        <title>Chloroplast acquisition without the gene transfer in kleptoplastic sea slugs, Plakobranchus ocellatus.</title>
        <authorList>
            <person name="Maeda T."/>
            <person name="Takahashi S."/>
            <person name="Yoshida T."/>
            <person name="Shimamura S."/>
            <person name="Takaki Y."/>
            <person name="Nagai Y."/>
            <person name="Toyoda A."/>
            <person name="Suzuki Y."/>
            <person name="Arimoto A."/>
            <person name="Ishii H."/>
            <person name="Satoh N."/>
            <person name="Nishiyama T."/>
            <person name="Hasebe M."/>
            <person name="Maruyama T."/>
            <person name="Minagawa J."/>
            <person name="Obokata J."/>
            <person name="Shigenobu S."/>
        </authorList>
    </citation>
    <scope>NUCLEOTIDE SEQUENCE [LARGE SCALE GENOMIC DNA]</scope>
</reference>
<keyword evidence="1" id="KW-0540">Nuclease</keyword>
<evidence type="ECO:0000313" key="2">
    <source>
        <dbReference type="Proteomes" id="UP000762676"/>
    </source>
</evidence>
<accession>A0AAV4IQX5</accession>
<keyword evidence="1" id="KW-0255">Endonuclease</keyword>
<proteinExistence type="predicted"/>
<organism evidence="1 2">
    <name type="scientific">Elysia marginata</name>
    <dbReference type="NCBI Taxonomy" id="1093978"/>
    <lineage>
        <taxon>Eukaryota</taxon>
        <taxon>Metazoa</taxon>
        <taxon>Spiralia</taxon>
        <taxon>Lophotrochozoa</taxon>
        <taxon>Mollusca</taxon>
        <taxon>Gastropoda</taxon>
        <taxon>Heterobranchia</taxon>
        <taxon>Euthyneura</taxon>
        <taxon>Panpulmonata</taxon>
        <taxon>Sacoglossa</taxon>
        <taxon>Placobranchoidea</taxon>
        <taxon>Plakobranchidae</taxon>
        <taxon>Elysia</taxon>
    </lineage>
</organism>
<evidence type="ECO:0000313" key="1">
    <source>
        <dbReference type="EMBL" id="GFS12601.1"/>
    </source>
</evidence>
<dbReference type="Proteomes" id="UP000762676">
    <property type="component" value="Unassembled WGS sequence"/>
</dbReference>
<dbReference type="EMBL" id="BMAT01013410">
    <property type="protein sequence ID" value="GFS12601.1"/>
    <property type="molecule type" value="Genomic_DNA"/>
</dbReference>
<sequence length="91" mass="10998">MSHYGKELDRFQQETMEMDWPHSKKAMWQHHKECVGLEQIKRSRGRPRGTWRRVRDNDVKDSGHTWNHVKRVSQDRERWRGFVDGPYPAPG</sequence>
<gene>
    <name evidence="1" type="ORF">ElyMa_006702000</name>
</gene>
<protein>
    <submittedName>
        <fullName evidence="1">Endonuclease-reverse transcriptase</fullName>
    </submittedName>
</protein>
<name>A0AAV4IQX5_9GAST</name>
<comment type="caution">
    <text evidence="1">The sequence shown here is derived from an EMBL/GenBank/DDBJ whole genome shotgun (WGS) entry which is preliminary data.</text>
</comment>
<dbReference type="AlphaFoldDB" id="A0AAV4IQX5"/>
<keyword evidence="2" id="KW-1185">Reference proteome</keyword>
<keyword evidence="1" id="KW-0378">Hydrolase</keyword>